<dbReference type="EMBL" id="DS113366">
    <property type="protein sequence ID" value="EAY09003.1"/>
    <property type="molecule type" value="Genomic_DNA"/>
</dbReference>
<dbReference type="SMART" id="SM00248">
    <property type="entry name" value="ANK"/>
    <property type="match status" value="5"/>
</dbReference>
<dbReference type="SMR" id="A2EEA5"/>
<dbReference type="OrthoDB" id="5314041at2759"/>
<reference evidence="4" key="2">
    <citation type="journal article" date="2007" name="Science">
        <title>Draft genome sequence of the sexually transmitted pathogen Trichomonas vaginalis.</title>
        <authorList>
            <person name="Carlton J.M."/>
            <person name="Hirt R.P."/>
            <person name="Silva J.C."/>
            <person name="Delcher A.L."/>
            <person name="Schatz M."/>
            <person name="Zhao Q."/>
            <person name="Wortman J.R."/>
            <person name="Bidwell S.L."/>
            <person name="Alsmark U.C.M."/>
            <person name="Besteiro S."/>
            <person name="Sicheritz-Ponten T."/>
            <person name="Noel C.J."/>
            <person name="Dacks J.B."/>
            <person name="Foster P.G."/>
            <person name="Simillion C."/>
            <person name="Van de Peer Y."/>
            <person name="Miranda-Saavedra D."/>
            <person name="Barton G.J."/>
            <person name="Westrop G.D."/>
            <person name="Mueller S."/>
            <person name="Dessi D."/>
            <person name="Fiori P.L."/>
            <person name="Ren Q."/>
            <person name="Paulsen I."/>
            <person name="Zhang H."/>
            <person name="Bastida-Corcuera F.D."/>
            <person name="Simoes-Barbosa A."/>
            <person name="Brown M.T."/>
            <person name="Hayes R.D."/>
            <person name="Mukherjee M."/>
            <person name="Okumura C.Y."/>
            <person name="Schneider R."/>
            <person name="Smith A.J."/>
            <person name="Vanacova S."/>
            <person name="Villalvazo M."/>
            <person name="Haas B.J."/>
            <person name="Pertea M."/>
            <person name="Feldblyum T.V."/>
            <person name="Utterback T.R."/>
            <person name="Shu C.L."/>
            <person name="Osoegawa K."/>
            <person name="de Jong P.J."/>
            <person name="Hrdy I."/>
            <person name="Horvathova L."/>
            <person name="Zubacova Z."/>
            <person name="Dolezal P."/>
            <person name="Malik S.B."/>
            <person name="Logsdon J.M. Jr."/>
            <person name="Henze K."/>
            <person name="Gupta A."/>
            <person name="Wang C.C."/>
            <person name="Dunne R.L."/>
            <person name="Upcroft J.A."/>
            <person name="Upcroft P."/>
            <person name="White O."/>
            <person name="Salzberg S.L."/>
            <person name="Tang P."/>
            <person name="Chiu C.-H."/>
            <person name="Lee Y.-S."/>
            <person name="Embley T.M."/>
            <person name="Coombs G.H."/>
            <person name="Mottram J.C."/>
            <person name="Tachezy J."/>
            <person name="Fraser-Liggett C.M."/>
            <person name="Johnson P.J."/>
        </authorList>
    </citation>
    <scope>NUCLEOTIDE SEQUENCE [LARGE SCALE GENOMIC DNA]</scope>
    <source>
        <strain evidence="4">G3</strain>
    </source>
</reference>
<dbReference type="KEGG" id="tva:4766914"/>
<dbReference type="PROSITE" id="PS50088">
    <property type="entry name" value="ANK_REPEAT"/>
    <property type="match status" value="4"/>
</dbReference>
<evidence type="ECO:0000313" key="4">
    <source>
        <dbReference type="EMBL" id="EAY09003.1"/>
    </source>
</evidence>
<dbReference type="SUPFAM" id="SSF48403">
    <property type="entry name" value="Ankyrin repeat"/>
    <property type="match status" value="1"/>
</dbReference>
<sequence length="334" mass="36442">MSSSIEQLLASLHRGDQSEALLEKAAANIAELSKHNELYELPFGVFQKIIAKTSIMPVFTINKILTAALMSYKSLAYCLIPLINCGHIGQHQAMMALASLSDAPLLHEICTQQAAPPPPKPTSPSKDEVRRAPILKNSANVQEIAKRAEQKLSFIHYCEVGKVEIIKDLLSKNPGLINERNDYGDYPIHKAVWNDHPDVVKVLLDYKSDPNAMDNNKSTPLIKACARTSYSCAKMLLDAGADPDHISKLGSSALLIAVSKGATKIVKELLDHNANPDVMGKYQDTALHIAAQHGFTDIAQLLVDAGANVLLKNNRNQLAVDLASKQAIKDMLQE</sequence>
<dbReference type="PROSITE" id="PS50297">
    <property type="entry name" value="ANK_REP_REGION"/>
    <property type="match status" value="3"/>
</dbReference>
<reference evidence="4" key="1">
    <citation type="submission" date="2006-10" db="EMBL/GenBank/DDBJ databases">
        <authorList>
            <person name="Amadeo P."/>
            <person name="Zhao Q."/>
            <person name="Wortman J."/>
            <person name="Fraser-Liggett C."/>
            <person name="Carlton J."/>
        </authorList>
    </citation>
    <scope>NUCLEOTIDE SEQUENCE</scope>
    <source>
        <strain evidence="4">G3</strain>
    </source>
</reference>
<proteinExistence type="predicted"/>
<dbReference type="Pfam" id="PF12796">
    <property type="entry name" value="Ank_2"/>
    <property type="match status" value="1"/>
</dbReference>
<feature type="repeat" description="ANK" evidence="3">
    <location>
        <begin position="282"/>
        <end position="314"/>
    </location>
</feature>
<evidence type="ECO:0000256" key="3">
    <source>
        <dbReference type="PROSITE-ProRule" id="PRU00023"/>
    </source>
</evidence>
<dbReference type="eggNOG" id="KOG0504">
    <property type="taxonomic scope" value="Eukaryota"/>
</dbReference>
<evidence type="ECO:0000256" key="1">
    <source>
        <dbReference type="ARBA" id="ARBA00022737"/>
    </source>
</evidence>
<feature type="repeat" description="ANK" evidence="3">
    <location>
        <begin position="183"/>
        <end position="215"/>
    </location>
</feature>
<dbReference type="InParanoid" id="A2EEA5"/>
<dbReference type="Pfam" id="PF13637">
    <property type="entry name" value="Ank_4"/>
    <property type="match status" value="1"/>
</dbReference>
<accession>A2EEA5</accession>
<dbReference type="PANTHER" id="PTHR24171:SF8">
    <property type="entry name" value="BRCA1-ASSOCIATED RING DOMAIN PROTEIN 1"/>
    <property type="match status" value="1"/>
</dbReference>
<feature type="repeat" description="ANK" evidence="3">
    <location>
        <begin position="216"/>
        <end position="248"/>
    </location>
</feature>
<dbReference type="RefSeq" id="XP_001321226.1">
    <property type="nucleotide sequence ID" value="XM_001321191.1"/>
</dbReference>
<gene>
    <name evidence="4" type="ORF">TVAG_073690</name>
</gene>
<keyword evidence="5" id="KW-1185">Reference proteome</keyword>
<dbReference type="PANTHER" id="PTHR24171">
    <property type="entry name" value="ANKYRIN REPEAT DOMAIN-CONTAINING PROTEIN 39-RELATED"/>
    <property type="match status" value="1"/>
</dbReference>
<dbReference type="InterPro" id="IPR036770">
    <property type="entry name" value="Ankyrin_rpt-contain_sf"/>
</dbReference>
<protein>
    <submittedName>
        <fullName evidence="4">Uncharacterized protein</fullName>
    </submittedName>
</protein>
<evidence type="ECO:0000256" key="2">
    <source>
        <dbReference type="ARBA" id="ARBA00023043"/>
    </source>
</evidence>
<name>A2EEA5_TRIV3</name>
<evidence type="ECO:0000313" key="5">
    <source>
        <dbReference type="Proteomes" id="UP000001542"/>
    </source>
</evidence>
<dbReference type="AlphaFoldDB" id="A2EEA5"/>
<dbReference type="VEuPathDB" id="TrichDB:TVAG_073690"/>
<dbReference type="STRING" id="5722.A2EEA5"/>
<organism evidence="4 5">
    <name type="scientific">Trichomonas vaginalis (strain ATCC PRA-98 / G3)</name>
    <dbReference type="NCBI Taxonomy" id="412133"/>
    <lineage>
        <taxon>Eukaryota</taxon>
        <taxon>Metamonada</taxon>
        <taxon>Parabasalia</taxon>
        <taxon>Trichomonadida</taxon>
        <taxon>Trichomonadidae</taxon>
        <taxon>Trichomonas</taxon>
    </lineage>
</organism>
<dbReference type="InterPro" id="IPR002110">
    <property type="entry name" value="Ankyrin_rpt"/>
</dbReference>
<dbReference type="VEuPathDB" id="TrichDB:TVAGG3_0797840"/>
<dbReference type="OMA" id="INCGHIG"/>
<feature type="repeat" description="ANK" evidence="3">
    <location>
        <begin position="249"/>
        <end position="281"/>
    </location>
</feature>
<dbReference type="Proteomes" id="UP000001542">
    <property type="component" value="Unassembled WGS sequence"/>
</dbReference>
<keyword evidence="2 3" id="KW-0040">ANK repeat</keyword>
<dbReference type="Gene3D" id="1.25.40.20">
    <property type="entry name" value="Ankyrin repeat-containing domain"/>
    <property type="match status" value="2"/>
</dbReference>
<keyword evidence="1" id="KW-0677">Repeat</keyword>